<proteinExistence type="predicted"/>
<accession>A0ACC1X8I9</accession>
<protein>
    <submittedName>
        <fullName evidence="1">Pentatricopeptide repeat-containing protein</fullName>
    </submittedName>
</protein>
<name>A0ACC1X8I9_MELAZ</name>
<evidence type="ECO:0000313" key="1">
    <source>
        <dbReference type="EMBL" id="KAJ4707516.1"/>
    </source>
</evidence>
<keyword evidence="2" id="KW-1185">Reference proteome</keyword>
<evidence type="ECO:0000313" key="2">
    <source>
        <dbReference type="Proteomes" id="UP001164539"/>
    </source>
</evidence>
<comment type="caution">
    <text evidence="1">The sequence shown here is derived from an EMBL/GenBank/DDBJ whole genome shotgun (WGS) entry which is preliminary data.</text>
</comment>
<organism evidence="1 2">
    <name type="scientific">Melia azedarach</name>
    <name type="common">Chinaberry tree</name>
    <dbReference type="NCBI Taxonomy" id="155640"/>
    <lineage>
        <taxon>Eukaryota</taxon>
        <taxon>Viridiplantae</taxon>
        <taxon>Streptophyta</taxon>
        <taxon>Embryophyta</taxon>
        <taxon>Tracheophyta</taxon>
        <taxon>Spermatophyta</taxon>
        <taxon>Magnoliopsida</taxon>
        <taxon>eudicotyledons</taxon>
        <taxon>Gunneridae</taxon>
        <taxon>Pentapetalae</taxon>
        <taxon>rosids</taxon>
        <taxon>malvids</taxon>
        <taxon>Sapindales</taxon>
        <taxon>Meliaceae</taxon>
        <taxon>Melia</taxon>
    </lineage>
</organism>
<dbReference type="EMBL" id="CM051404">
    <property type="protein sequence ID" value="KAJ4707516.1"/>
    <property type="molecule type" value="Genomic_DNA"/>
</dbReference>
<dbReference type="Proteomes" id="UP001164539">
    <property type="component" value="Chromosome 11"/>
</dbReference>
<sequence>MSQVSNYSIQAWKRCMMLIQNCTSMRQLKQIHALFVTHGIHQNNYAMSKLVSFSALSSCGNLSYASLIFEKIQAPNCFIYNTLIRAYSRGSRPEVALNYFDKMLKKDHIKPDNHTFHFVLLACVNACWVDFGRQIHNWVFKNGVFLSDNHVQTAVVRLYCECKNLSEARKLFEEIPCLDVIQWNVLMNGYLKANLESRALGFFHEMLVSGFEPDEFCLTTALTACAQLGALWQGKWIHEYTKKRGELKPDVFVGTALIDMYAKCGCIDMAVEVFEGMHKRNAFSWAAIVGGFAVHGYARRAIHCLERMQVDDGVIPDGVVLLGVLTACTHAGLLKEGQFLFDNMESLYGIKPRHEHYSCVVDLLCRAGQGDEALKIIRRMPMKPLASVWGALLTSCRVHNNVDLAELAVKELLQLDSGNGLEEEGAYVQLSNIYFSAQRSEDARKIRRIIVDRGIKKTPGCSLIEVDGMINEFVSGDVSHPDRAQIHEILELLSVDLV</sequence>
<gene>
    <name evidence="1" type="ORF">OWV82_021026</name>
</gene>
<reference evidence="1 2" key="1">
    <citation type="journal article" date="2023" name="Science">
        <title>Complex scaffold remodeling in plant triterpene biosynthesis.</title>
        <authorList>
            <person name="De La Pena R."/>
            <person name="Hodgson H."/>
            <person name="Liu J.C."/>
            <person name="Stephenson M.J."/>
            <person name="Martin A.C."/>
            <person name="Owen C."/>
            <person name="Harkess A."/>
            <person name="Leebens-Mack J."/>
            <person name="Jimenez L.E."/>
            <person name="Osbourn A."/>
            <person name="Sattely E.S."/>
        </authorList>
    </citation>
    <scope>NUCLEOTIDE SEQUENCE [LARGE SCALE GENOMIC DNA]</scope>
    <source>
        <strain evidence="2">cv. JPN11</strain>
        <tissue evidence="1">Leaf</tissue>
    </source>
</reference>